<dbReference type="Gene3D" id="1.10.1040.40">
    <property type="match status" value="1"/>
</dbReference>
<comment type="caution">
    <text evidence="2">The sequence shown here is derived from an EMBL/GenBank/DDBJ whole genome shotgun (WGS) entry which is preliminary data.</text>
</comment>
<accession>A0A939E3T5</accession>
<organism evidence="2 3">
    <name type="scientific">Corynebacterium mendelii</name>
    <dbReference type="NCBI Taxonomy" id="2765362"/>
    <lineage>
        <taxon>Bacteria</taxon>
        <taxon>Bacillati</taxon>
        <taxon>Actinomycetota</taxon>
        <taxon>Actinomycetes</taxon>
        <taxon>Mycobacteriales</taxon>
        <taxon>Corynebacteriaceae</taxon>
        <taxon>Corynebacterium</taxon>
    </lineage>
</organism>
<evidence type="ECO:0000313" key="2">
    <source>
        <dbReference type="EMBL" id="MBN9645087.1"/>
    </source>
</evidence>
<name>A0A939E3T5_9CORY</name>
<feature type="domain" description="CGL2689-like C-terminal" evidence="1">
    <location>
        <begin position="147"/>
        <end position="264"/>
    </location>
</feature>
<keyword evidence="3" id="KW-1185">Reference proteome</keyword>
<dbReference type="Gene3D" id="3.40.50.720">
    <property type="entry name" value="NAD(P)-binding Rossmann-like Domain"/>
    <property type="match status" value="1"/>
</dbReference>
<dbReference type="InterPro" id="IPR054507">
    <property type="entry name" value="CGL2689-like_C"/>
</dbReference>
<gene>
    <name evidence="2" type="ORF">JZY06_10780</name>
</gene>
<evidence type="ECO:0000259" key="1">
    <source>
        <dbReference type="Pfam" id="PF22242"/>
    </source>
</evidence>
<dbReference type="AlphaFoldDB" id="A0A939E3T5"/>
<proteinExistence type="predicted"/>
<dbReference type="EMBL" id="JAFLEQ010000017">
    <property type="protein sequence ID" value="MBN9645087.1"/>
    <property type="molecule type" value="Genomic_DNA"/>
</dbReference>
<protein>
    <recommendedName>
        <fullName evidence="1">CGL2689-like C-terminal domain-containing protein</fullName>
    </recommendedName>
</protein>
<dbReference type="Proteomes" id="UP000664332">
    <property type="component" value="Unassembled WGS sequence"/>
</dbReference>
<dbReference type="RefSeq" id="WP_207279565.1">
    <property type="nucleotide sequence ID" value="NZ_JAFLEQ010000017.1"/>
</dbReference>
<sequence length="269" mass="27696">MTDSPSGEILAGRLVQAGHVVTGITRIPPSPVPGGSSGSPDETVLASELLLIDLHRDNLLAFAGHFTPAASNRIIIHTCASVGVAPLAAAGDQRIIAAATPLAVLDAAHPDNLDGCFWAVTAHGLRNKAVTEVFIEDLQGRVLDVPDSMRPGLAAALAQATGHTATVISDAVNQLTSAVGEREFAVAALRHLLAQTVQAGLEPPAARRQHNQQPACGYTAGLGDPDEAALAHAAVTDPSAAEAFMHLIRRTAQTTGALDVELWTHTAGS</sequence>
<dbReference type="Pfam" id="PF22242">
    <property type="entry name" value="6PGD_like"/>
    <property type="match status" value="1"/>
</dbReference>
<reference evidence="2" key="1">
    <citation type="submission" date="2021-03" db="EMBL/GenBank/DDBJ databases">
        <authorList>
            <person name="Sun Q."/>
        </authorList>
    </citation>
    <scope>NUCLEOTIDE SEQUENCE</scope>
    <source>
        <strain evidence="2">CCM 8862</strain>
    </source>
</reference>
<evidence type="ECO:0000313" key="3">
    <source>
        <dbReference type="Proteomes" id="UP000664332"/>
    </source>
</evidence>